<evidence type="ECO:0000256" key="3">
    <source>
        <dbReference type="ARBA" id="ARBA00023125"/>
    </source>
</evidence>
<keyword evidence="7" id="KW-1185">Reference proteome</keyword>
<comment type="similarity">
    <text evidence="1">Belongs to the 'phage' integrase family.</text>
</comment>
<reference evidence="6 7" key="1">
    <citation type="submission" date="2018-12" db="EMBL/GenBank/DDBJ databases">
        <authorList>
            <person name="Yu L."/>
        </authorList>
    </citation>
    <scope>NUCLEOTIDE SEQUENCE [LARGE SCALE GENOMIC DNA]</scope>
    <source>
        <strain evidence="6 7">HAW-EB2</strain>
    </source>
</reference>
<dbReference type="CDD" id="cd00397">
    <property type="entry name" value="DNA_BRE_C"/>
    <property type="match status" value="1"/>
</dbReference>
<keyword evidence="2" id="KW-0229">DNA integration</keyword>
<keyword evidence="4" id="KW-0233">DNA recombination</keyword>
<evidence type="ECO:0000259" key="5">
    <source>
        <dbReference type="PROSITE" id="PS51898"/>
    </source>
</evidence>
<evidence type="ECO:0000256" key="1">
    <source>
        <dbReference type="ARBA" id="ARBA00008857"/>
    </source>
</evidence>
<dbReference type="SUPFAM" id="SSF56349">
    <property type="entry name" value="DNA breaking-rejoining enzymes"/>
    <property type="match status" value="1"/>
</dbReference>
<dbReference type="Gene3D" id="1.10.443.10">
    <property type="entry name" value="Intergrase catalytic core"/>
    <property type="match status" value="1"/>
</dbReference>
<accession>A0A3S0LMG6</accession>
<keyword evidence="3" id="KW-0238">DNA-binding</keyword>
<gene>
    <name evidence="6" type="ORF">EKG38_12310</name>
</gene>
<organism evidence="6 7">
    <name type="scientific">Shewanella canadensis</name>
    <dbReference type="NCBI Taxonomy" id="271096"/>
    <lineage>
        <taxon>Bacteria</taxon>
        <taxon>Pseudomonadati</taxon>
        <taxon>Pseudomonadota</taxon>
        <taxon>Gammaproteobacteria</taxon>
        <taxon>Alteromonadales</taxon>
        <taxon>Shewanellaceae</taxon>
        <taxon>Shewanella</taxon>
    </lineage>
</organism>
<feature type="domain" description="Tyr recombinase" evidence="5">
    <location>
        <begin position="243"/>
        <end position="457"/>
    </location>
</feature>
<proteinExistence type="inferred from homology"/>
<dbReference type="Pfam" id="PF00589">
    <property type="entry name" value="Phage_integrase"/>
    <property type="match status" value="1"/>
</dbReference>
<dbReference type="PANTHER" id="PTHR30349:SF41">
    <property type="entry name" value="INTEGRASE_RECOMBINASE PROTEIN MJ0367-RELATED"/>
    <property type="match status" value="1"/>
</dbReference>
<dbReference type="Proteomes" id="UP000267448">
    <property type="component" value="Unassembled WGS sequence"/>
</dbReference>
<dbReference type="InterPro" id="IPR002104">
    <property type="entry name" value="Integrase_catalytic"/>
</dbReference>
<dbReference type="GO" id="GO:0006310">
    <property type="term" value="P:DNA recombination"/>
    <property type="evidence" value="ECO:0007669"/>
    <property type="project" value="UniProtKB-KW"/>
</dbReference>
<comment type="caution">
    <text evidence="6">The sequence shown here is derived from an EMBL/GenBank/DDBJ whole genome shotgun (WGS) entry which is preliminary data.</text>
</comment>
<dbReference type="GO" id="GO:0003677">
    <property type="term" value="F:DNA binding"/>
    <property type="evidence" value="ECO:0007669"/>
    <property type="project" value="UniProtKB-KW"/>
</dbReference>
<dbReference type="PROSITE" id="PS51898">
    <property type="entry name" value="TYR_RECOMBINASE"/>
    <property type="match status" value="1"/>
</dbReference>
<evidence type="ECO:0000256" key="2">
    <source>
        <dbReference type="ARBA" id="ARBA00022908"/>
    </source>
</evidence>
<dbReference type="OrthoDB" id="6388170at2"/>
<evidence type="ECO:0000313" key="7">
    <source>
        <dbReference type="Proteomes" id="UP000267448"/>
    </source>
</evidence>
<sequence length="466" mass="54151">MIRTHDEKHSNIYDDYQLLSIEVDTLAKLQVSESINTDSGEVTYSPYLSPSKLQSYSKKTDIIIAPDGSVVYPQSLYLVSKLRGKGAVKDTDSIAKGLLAYTRYLDSTHYPRFDDDGNEIPTEYLTYKSLTKYEEEGAPWRFAEHLLANCRAKQNSTGDEAYSLATARSYMGAVIGFYKWMYRHGYLKNDDEHVLTHFTTVEIYEGINQHDMLAHTQSGSKRVYEMSNIMKMFPKNDKTPADKKLKPMTFEQKALFNQHIDTLPKPISLMLRLCEESGLRVEEATHFPAHNIGNKDFSELDVVPVHITRTKGSKPRIVEIPIELYEELEQYKESKQRQKHLVKRKELIDSKEEVDCTDYLFVSNKGRPYTENTVEVHFGVLRRLIQTIEPTWYYRVHDLRSTFATHWLWSESQKRHVAYDFLMDELAELMGHASTATTEKYIKFMNKFDEQLRVAKSKNNKINKGW</sequence>
<evidence type="ECO:0000313" key="6">
    <source>
        <dbReference type="EMBL" id="RTR38929.1"/>
    </source>
</evidence>
<dbReference type="GO" id="GO:0015074">
    <property type="term" value="P:DNA integration"/>
    <property type="evidence" value="ECO:0007669"/>
    <property type="project" value="UniProtKB-KW"/>
</dbReference>
<dbReference type="InterPro" id="IPR011010">
    <property type="entry name" value="DNA_brk_join_enz"/>
</dbReference>
<dbReference type="InterPro" id="IPR013762">
    <property type="entry name" value="Integrase-like_cat_sf"/>
</dbReference>
<dbReference type="RefSeq" id="WP_126520537.1">
    <property type="nucleotide sequence ID" value="NZ_RXNU01000005.1"/>
</dbReference>
<dbReference type="AlphaFoldDB" id="A0A3S0LMG6"/>
<name>A0A3S0LMG6_9GAMM</name>
<dbReference type="EMBL" id="RXNU01000005">
    <property type="protein sequence ID" value="RTR38929.1"/>
    <property type="molecule type" value="Genomic_DNA"/>
</dbReference>
<protein>
    <submittedName>
        <fullName evidence="6">Site-specific integrase</fullName>
    </submittedName>
</protein>
<dbReference type="InterPro" id="IPR050090">
    <property type="entry name" value="Tyrosine_recombinase_XerCD"/>
</dbReference>
<dbReference type="PANTHER" id="PTHR30349">
    <property type="entry name" value="PHAGE INTEGRASE-RELATED"/>
    <property type="match status" value="1"/>
</dbReference>
<evidence type="ECO:0000256" key="4">
    <source>
        <dbReference type="ARBA" id="ARBA00023172"/>
    </source>
</evidence>